<name>A0A1F7I4D0_9BACT</name>
<evidence type="ECO:0000256" key="1">
    <source>
        <dbReference type="SAM" id="Phobius"/>
    </source>
</evidence>
<dbReference type="Proteomes" id="UP000176803">
    <property type="component" value="Unassembled WGS sequence"/>
</dbReference>
<protein>
    <submittedName>
        <fullName evidence="2">Uncharacterized protein</fullName>
    </submittedName>
</protein>
<gene>
    <name evidence="2" type="ORF">A3F03_02960</name>
</gene>
<keyword evidence="1" id="KW-0812">Transmembrane</keyword>
<keyword evidence="1" id="KW-1133">Transmembrane helix</keyword>
<accession>A0A1F7I4D0</accession>
<evidence type="ECO:0000313" key="3">
    <source>
        <dbReference type="Proteomes" id="UP000176803"/>
    </source>
</evidence>
<evidence type="ECO:0000313" key="2">
    <source>
        <dbReference type="EMBL" id="OGK38226.1"/>
    </source>
</evidence>
<proteinExistence type="predicted"/>
<sequence length="104" mass="11927">MPRKTRRDKLAVKLHKLKKQQTKNFPPQVTKTISQPAKVKTVMKAQTQIAEKKPASHLDPELEKTKLYFKRDFQKSLVIIAGILTLQAILYMLNAQGVLRAITF</sequence>
<keyword evidence="1" id="KW-0472">Membrane</keyword>
<reference evidence="2 3" key="1">
    <citation type="journal article" date="2016" name="Nat. Commun.">
        <title>Thousands of microbial genomes shed light on interconnected biogeochemical processes in an aquifer system.</title>
        <authorList>
            <person name="Anantharaman K."/>
            <person name="Brown C.T."/>
            <person name="Hug L.A."/>
            <person name="Sharon I."/>
            <person name="Castelle C.J."/>
            <person name="Probst A.J."/>
            <person name="Thomas B.C."/>
            <person name="Singh A."/>
            <person name="Wilkins M.J."/>
            <person name="Karaoz U."/>
            <person name="Brodie E.L."/>
            <person name="Williams K.H."/>
            <person name="Hubbard S.S."/>
            <person name="Banfield J.F."/>
        </authorList>
    </citation>
    <scope>NUCLEOTIDE SEQUENCE [LARGE SCALE GENOMIC DNA]</scope>
</reference>
<dbReference type="EMBL" id="MGAC01000020">
    <property type="protein sequence ID" value="OGK38226.1"/>
    <property type="molecule type" value="Genomic_DNA"/>
</dbReference>
<feature type="transmembrane region" description="Helical" evidence="1">
    <location>
        <begin position="76"/>
        <end position="94"/>
    </location>
</feature>
<comment type="caution">
    <text evidence="2">The sequence shown here is derived from an EMBL/GenBank/DDBJ whole genome shotgun (WGS) entry which is preliminary data.</text>
</comment>
<organism evidence="2 3">
    <name type="scientific">Candidatus Roizmanbacteria bacterium RIFCSPHIGHO2_12_FULL_41_11</name>
    <dbReference type="NCBI Taxonomy" id="1802052"/>
    <lineage>
        <taxon>Bacteria</taxon>
        <taxon>Candidatus Roizmaniibacteriota</taxon>
    </lineage>
</organism>
<dbReference type="AlphaFoldDB" id="A0A1F7I4D0"/>